<keyword evidence="1" id="KW-0175">Coiled coil</keyword>
<dbReference type="Proteomes" id="UP000094526">
    <property type="component" value="Unassembled WGS sequence"/>
</dbReference>
<name>A0A1C1CJ75_9EURO</name>
<comment type="caution">
    <text evidence="2">The sequence shown here is derived from an EMBL/GenBank/DDBJ whole genome shotgun (WGS) entry which is preliminary data.</text>
</comment>
<evidence type="ECO:0000256" key="1">
    <source>
        <dbReference type="SAM" id="Coils"/>
    </source>
</evidence>
<evidence type="ECO:0000313" key="3">
    <source>
        <dbReference type="Proteomes" id="UP000094526"/>
    </source>
</evidence>
<dbReference type="OrthoDB" id="10530083at2759"/>
<dbReference type="AlphaFoldDB" id="A0A1C1CJ75"/>
<accession>A0A1C1CJ75</accession>
<feature type="coiled-coil region" evidence="1">
    <location>
        <begin position="92"/>
        <end position="119"/>
    </location>
</feature>
<dbReference type="VEuPathDB" id="FungiDB:G647_08615"/>
<keyword evidence="3" id="KW-1185">Reference proteome</keyword>
<dbReference type="EMBL" id="LGRB01000012">
    <property type="protein sequence ID" value="OCT48491.1"/>
    <property type="molecule type" value="Genomic_DNA"/>
</dbReference>
<dbReference type="VEuPathDB" id="FungiDB:CLCR_04195"/>
<evidence type="ECO:0000313" key="2">
    <source>
        <dbReference type="EMBL" id="OCT48491.1"/>
    </source>
</evidence>
<reference evidence="3" key="1">
    <citation type="submission" date="2015-07" db="EMBL/GenBank/DDBJ databases">
        <authorList>
            <person name="Teixeira M.M."/>
            <person name="Souza R.C."/>
            <person name="Almeida L.G."/>
            <person name="Vicente V.A."/>
            <person name="de Hoog S."/>
            <person name="Bocca A.L."/>
            <person name="de Almeida S.R."/>
            <person name="Vasconcelos A.T."/>
            <person name="Felipe M.S."/>
        </authorList>
    </citation>
    <scope>NUCLEOTIDE SEQUENCE [LARGE SCALE GENOMIC DNA]</scope>
    <source>
        <strain evidence="3">KSF</strain>
    </source>
</reference>
<protein>
    <submittedName>
        <fullName evidence="2">Uncharacterized protein</fullName>
    </submittedName>
</protein>
<feature type="coiled-coil region" evidence="1">
    <location>
        <begin position="152"/>
        <end position="179"/>
    </location>
</feature>
<sequence length="371" mass="41390">MIGPGLPISTLLSLPDADHPALPELPPNRYFDDLSTVDELLEHSSPVRDHRSDVSASLYVSTSDASNLRDPFGAPSQTHAPTTDEIVQLILINEVRAAEERLDADRRALERKTEVLEEAWRAEKLTLDQERWIFTGEKQNLAHREMDLCLREKSLQENMDKLQKEEAIFRQQRDEYEQEQQGAKTQRMRELIWAASEEELTPILNILLLRLGTRGSSAAILEQTTRRIILPRLLRQPTPLAATDMLHNHVLRPAFAAILERHLLPRPATDQAVMGTQSLEEPVNAATPAFTFRAGPSPCTTPLKLQAASTVNDASHSPVLPPKPATHFSAEDIKNAMPPRSELDEGPGICRSAFASEEAGAYTIADLFGWE</sequence>
<organism evidence="2 3">
    <name type="scientific">Cladophialophora carrionii</name>
    <dbReference type="NCBI Taxonomy" id="86049"/>
    <lineage>
        <taxon>Eukaryota</taxon>
        <taxon>Fungi</taxon>
        <taxon>Dikarya</taxon>
        <taxon>Ascomycota</taxon>
        <taxon>Pezizomycotina</taxon>
        <taxon>Eurotiomycetes</taxon>
        <taxon>Chaetothyriomycetidae</taxon>
        <taxon>Chaetothyriales</taxon>
        <taxon>Herpotrichiellaceae</taxon>
        <taxon>Cladophialophora</taxon>
    </lineage>
</organism>
<gene>
    <name evidence="2" type="ORF">CLCR_04195</name>
</gene>
<proteinExistence type="predicted"/>